<dbReference type="AlphaFoldDB" id="A0A7S2NQL1"/>
<proteinExistence type="predicted"/>
<feature type="region of interest" description="Disordered" evidence="1">
    <location>
        <begin position="1"/>
        <end position="101"/>
    </location>
</feature>
<accession>A0A7S2NQL1</accession>
<protein>
    <submittedName>
        <fullName evidence="2">Uncharacterized protein</fullName>
    </submittedName>
</protein>
<name>A0A7S2NQL1_9EUKA</name>
<evidence type="ECO:0000256" key="1">
    <source>
        <dbReference type="SAM" id="MobiDB-lite"/>
    </source>
</evidence>
<reference evidence="2" key="1">
    <citation type="submission" date="2021-01" db="EMBL/GenBank/DDBJ databases">
        <authorList>
            <person name="Corre E."/>
            <person name="Pelletier E."/>
            <person name="Niang G."/>
            <person name="Scheremetjew M."/>
            <person name="Finn R."/>
            <person name="Kale V."/>
            <person name="Holt S."/>
            <person name="Cochrane G."/>
            <person name="Meng A."/>
            <person name="Brown T."/>
            <person name="Cohen L."/>
        </authorList>
    </citation>
    <scope>NUCLEOTIDE SEQUENCE</scope>
    <source>
        <strain evidence="2">UTEX LB 985</strain>
    </source>
</reference>
<feature type="compositionally biased region" description="Polar residues" evidence="1">
    <location>
        <begin position="84"/>
        <end position="101"/>
    </location>
</feature>
<dbReference type="EMBL" id="HBGU01084987">
    <property type="protein sequence ID" value="CAD9553471.1"/>
    <property type="molecule type" value="Transcribed_RNA"/>
</dbReference>
<feature type="compositionally biased region" description="Polar residues" evidence="1">
    <location>
        <begin position="10"/>
        <end position="26"/>
    </location>
</feature>
<sequence length="295" mass="29956">MQELERHATTGLTRNSSAASFTSYNGLDQPGDGAHSPRSESAYSDGRSVFSDGGSSALSSAIGRSFTGTESSVGRSACRPGSPHSASARSESQRSTGTNTTATTCREALASLRLLAQQLPPGFGQSSTEPAVIAADLRAIGVRPPSSQSAISRGERDGASRGESPASFASGAMPSHFMGRHAAISPGSSTALLSGGVSEETVSSNTAGTSHGCPCHCATPIDVNAANAHAGVCGTSGFAPISPSAPSLADGASEDGEMSRLWQTAAFAPPHQPTTSPEDVAEDRLVVRPRLWIEA</sequence>
<gene>
    <name evidence="2" type="ORF">CBRE1094_LOCUS46369</name>
</gene>
<organism evidence="2">
    <name type="scientific">Haptolina brevifila</name>
    <dbReference type="NCBI Taxonomy" id="156173"/>
    <lineage>
        <taxon>Eukaryota</taxon>
        <taxon>Haptista</taxon>
        <taxon>Haptophyta</taxon>
        <taxon>Prymnesiophyceae</taxon>
        <taxon>Prymnesiales</taxon>
        <taxon>Prymnesiaceae</taxon>
        <taxon>Haptolina</taxon>
    </lineage>
</organism>
<feature type="region of interest" description="Disordered" evidence="1">
    <location>
        <begin position="144"/>
        <end position="173"/>
    </location>
</feature>
<evidence type="ECO:0000313" key="2">
    <source>
        <dbReference type="EMBL" id="CAD9553471.1"/>
    </source>
</evidence>